<feature type="compositionally biased region" description="Pro residues" evidence="1">
    <location>
        <begin position="507"/>
        <end position="523"/>
    </location>
</feature>
<dbReference type="PANTHER" id="PTHR33371:SF16">
    <property type="entry name" value="MCE-FAMILY PROTEIN MCE3F"/>
    <property type="match status" value="1"/>
</dbReference>
<dbReference type="AlphaFoldDB" id="A0A6H0S9T7"/>
<dbReference type="Pfam" id="PF02470">
    <property type="entry name" value="MlaD"/>
    <property type="match status" value="1"/>
</dbReference>
<reference evidence="5 6" key="1">
    <citation type="submission" date="2019-04" db="EMBL/GenBank/DDBJ databases">
        <title>Draft, Whole-Genome Sequence of the Anthracene-degrading Mycobacterium frederiksbergense LB501T, Isolated from a Polycyclic Aromatic Hydrocarbon (PAH)-Contaminated Soil.</title>
        <authorList>
            <person name="Augelletti F."/>
        </authorList>
    </citation>
    <scope>NUCLEOTIDE SEQUENCE [LARGE SCALE GENOMIC DNA]</scope>
    <source>
        <strain evidence="5 6">LB 501T</strain>
    </source>
</reference>
<dbReference type="Proteomes" id="UP000501849">
    <property type="component" value="Chromosome"/>
</dbReference>
<keyword evidence="2" id="KW-0812">Transmembrane</keyword>
<proteinExistence type="predicted"/>
<evidence type="ECO:0000256" key="1">
    <source>
        <dbReference type="SAM" id="MobiDB-lite"/>
    </source>
</evidence>
<dbReference type="InterPro" id="IPR003399">
    <property type="entry name" value="Mce/MlaD"/>
</dbReference>
<feature type="domain" description="Mce/MlaD" evidence="3">
    <location>
        <begin position="39"/>
        <end position="113"/>
    </location>
</feature>
<organism evidence="5 6">
    <name type="scientific">Mycolicibacterium frederiksbergense</name>
    <dbReference type="NCBI Taxonomy" id="117567"/>
    <lineage>
        <taxon>Bacteria</taxon>
        <taxon>Bacillati</taxon>
        <taxon>Actinomycetota</taxon>
        <taxon>Actinomycetes</taxon>
        <taxon>Mycobacteriales</taxon>
        <taxon>Mycobacteriaceae</taxon>
        <taxon>Mycolicibacterium</taxon>
    </lineage>
</organism>
<evidence type="ECO:0000259" key="4">
    <source>
        <dbReference type="Pfam" id="PF11887"/>
    </source>
</evidence>
<feature type="domain" description="Mammalian cell entry C-terminal" evidence="4">
    <location>
        <begin position="119"/>
        <end position="289"/>
    </location>
</feature>
<accession>A0A6H0S9T7</accession>
<feature type="region of interest" description="Disordered" evidence="1">
    <location>
        <begin position="443"/>
        <end position="469"/>
    </location>
</feature>
<name>A0A6H0S9T7_9MYCO</name>
<sequence length="574" mass="61542">MFTRTTQIQLWVFAVVTVFSVGAIALLYIRVPDRLGLGTYDVTANFVAGGGLYENANVTFRGVQAGRVEWVRLTDDGVTAQMRINSDVKIPANSTATVKSVSAIGEQYVDFVPTADPSPTTLQNGAVIPEERTAIPQEVAELLREADRLVSSVDSARLEDLLREAFKAFNGSGPELARLLQSVRVLVDKANESWPQTSSLIDQAGPFLEAQIRSGEDIRSLADGLARFTSEVKDADPQLRTLLQITPDAAAVASDTFSGIRPSFPVLAANLANFGRVGVIYRKSIEQALVIFPALQASLLTIGGQLPADEGGKQDFKISINDPPPCNTGFLPPTEIRTPGDTTLRDLPTDMYCKVAQNDPMVVRGARNYPCQEYPGKRAPTIQLCRDPRGYVPVGNSPWRGPPVPIDTPADARNILPPNKFPYIPPENDPDPGYPVPPGLVPPGVQPGPGPAPHQPWPYIPPPNDGPPPPPLTAWIPPAPYPDAWPPPAVPPGWATNPPADVFAGPYDPPPPASAPPPAPPNVPQASAAAYGMYDQHTGVFVDPAGGTGVYAPGVTDMRPQENWVDLMLYPEMT</sequence>
<gene>
    <name evidence="5" type="ORF">EXE63_19265</name>
</gene>
<dbReference type="RefSeq" id="WP_168143242.1">
    <property type="nucleotide sequence ID" value="NZ_CP038799.1"/>
</dbReference>
<evidence type="ECO:0000313" key="5">
    <source>
        <dbReference type="EMBL" id="QIV82787.1"/>
    </source>
</evidence>
<keyword evidence="2" id="KW-1133">Transmembrane helix</keyword>
<keyword evidence="6" id="KW-1185">Reference proteome</keyword>
<evidence type="ECO:0000256" key="2">
    <source>
        <dbReference type="SAM" id="Phobius"/>
    </source>
</evidence>
<dbReference type="InterPro" id="IPR024516">
    <property type="entry name" value="Mce_C"/>
</dbReference>
<feature type="transmembrane region" description="Helical" evidence="2">
    <location>
        <begin position="12"/>
        <end position="29"/>
    </location>
</feature>
<dbReference type="NCBIfam" id="TIGR00996">
    <property type="entry name" value="Mtu_fam_mce"/>
    <property type="match status" value="1"/>
</dbReference>
<keyword evidence="2" id="KW-0472">Membrane</keyword>
<protein>
    <submittedName>
        <fullName evidence="5">MCE family protein</fullName>
    </submittedName>
</protein>
<evidence type="ECO:0000313" key="6">
    <source>
        <dbReference type="Proteomes" id="UP000501849"/>
    </source>
</evidence>
<dbReference type="KEGG" id="mfre:EXE63_19265"/>
<dbReference type="GO" id="GO:0005576">
    <property type="term" value="C:extracellular region"/>
    <property type="evidence" value="ECO:0007669"/>
    <property type="project" value="TreeGrafter"/>
</dbReference>
<dbReference type="InterPro" id="IPR005693">
    <property type="entry name" value="Mce"/>
</dbReference>
<evidence type="ECO:0000259" key="3">
    <source>
        <dbReference type="Pfam" id="PF02470"/>
    </source>
</evidence>
<dbReference type="PANTHER" id="PTHR33371">
    <property type="entry name" value="INTERMEMBRANE PHOSPHOLIPID TRANSPORT SYSTEM BINDING PROTEIN MLAD-RELATED"/>
    <property type="match status" value="1"/>
</dbReference>
<dbReference type="InterPro" id="IPR052336">
    <property type="entry name" value="MlaD_Phospholipid_Transporter"/>
</dbReference>
<dbReference type="Pfam" id="PF11887">
    <property type="entry name" value="Mce4_CUP1"/>
    <property type="match status" value="1"/>
</dbReference>
<feature type="region of interest" description="Disordered" evidence="1">
    <location>
        <begin position="496"/>
        <end position="524"/>
    </location>
</feature>
<dbReference type="EMBL" id="CP038799">
    <property type="protein sequence ID" value="QIV82787.1"/>
    <property type="molecule type" value="Genomic_DNA"/>
</dbReference>